<gene>
    <name evidence="3" type="ORF">PQ465_03915</name>
</gene>
<dbReference type="InterPro" id="IPR005184">
    <property type="entry name" value="DUF306_Meta_HslJ"/>
</dbReference>
<feature type="domain" description="DUF306" evidence="2">
    <location>
        <begin position="34"/>
        <end position="142"/>
    </location>
</feature>
<feature type="domain" description="DUF306" evidence="2">
    <location>
        <begin position="152"/>
        <end position="251"/>
    </location>
</feature>
<dbReference type="PANTHER" id="PTHR35535">
    <property type="entry name" value="HEAT SHOCK PROTEIN HSLJ"/>
    <property type="match status" value="1"/>
</dbReference>
<dbReference type="InterPro" id="IPR038670">
    <property type="entry name" value="HslJ-like_sf"/>
</dbReference>
<dbReference type="EMBL" id="CP117880">
    <property type="protein sequence ID" value="WDF69528.1"/>
    <property type="molecule type" value="Genomic_DNA"/>
</dbReference>
<dbReference type="PROSITE" id="PS51257">
    <property type="entry name" value="PROKAR_LIPOPROTEIN"/>
    <property type="match status" value="1"/>
</dbReference>
<dbReference type="Proteomes" id="UP001221558">
    <property type="component" value="Chromosome"/>
</dbReference>
<keyword evidence="4" id="KW-1185">Reference proteome</keyword>
<reference evidence="3 4" key="1">
    <citation type="submission" date="2023-02" db="EMBL/GenBank/DDBJ databases">
        <title>Genome sequence of Sphingobacterium sp. KACC 22765.</title>
        <authorList>
            <person name="Kim S."/>
            <person name="Heo J."/>
            <person name="Kwon S.-W."/>
        </authorList>
    </citation>
    <scope>NUCLEOTIDE SEQUENCE [LARGE SCALE GENOMIC DNA]</scope>
    <source>
        <strain evidence="3 4">KACC 22765</strain>
    </source>
</reference>
<accession>A0ABY7WIU5</accession>
<name>A0ABY7WIU5_9SPHI</name>
<feature type="chain" id="PRO_5046094354" evidence="1">
    <location>
        <begin position="21"/>
        <end position="260"/>
    </location>
</feature>
<dbReference type="PANTHER" id="PTHR35535:SF2">
    <property type="entry name" value="DUF306 DOMAIN-CONTAINING PROTEIN"/>
    <property type="match status" value="1"/>
</dbReference>
<keyword evidence="1" id="KW-0732">Signal</keyword>
<sequence>MRIVNIGFLMVMVFLFASCASRKTGSTASTDGVSITGQQWQLIELKGKAVPAKVNGKMPYLLFSEEDGRYSATGGCNGIGGEYTLAKNNGLKFSKGMSTMMACENMEIENGLRQVFEQASRYAVDGNSLLLYGDGETQLAKFVALVDQTDKLTGTWELDYVMEPGSSFDSLYAAKKPTITFDVVNMKLNGNSSCNNFSGKLDVKGNQLNFGPMAATRMACPGAGEQVFFNHLERVNAYDVQGDTLTMIMGDIVVMRWKRK</sequence>
<evidence type="ECO:0000256" key="1">
    <source>
        <dbReference type="SAM" id="SignalP"/>
    </source>
</evidence>
<feature type="signal peptide" evidence="1">
    <location>
        <begin position="1"/>
        <end position="20"/>
    </location>
</feature>
<organism evidence="3 4">
    <name type="scientific">Sphingobacterium oryzagri</name>
    <dbReference type="NCBI Taxonomy" id="3025669"/>
    <lineage>
        <taxon>Bacteria</taxon>
        <taxon>Pseudomonadati</taxon>
        <taxon>Bacteroidota</taxon>
        <taxon>Sphingobacteriia</taxon>
        <taxon>Sphingobacteriales</taxon>
        <taxon>Sphingobacteriaceae</taxon>
        <taxon>Sphingobacterium</taxon>
    </lineage>
</organism>
<evidence type="ECO:0000313" key="4">
    <source>
        <dbReference type="Proteomes" id="UP001221558"/>
    </source>
</evidence>
<evidence type="ECO:0000259" key="2">
    <source>
        <dbReference type="Pfam" id="PF03724"/>
    </source>
</evidence>
<dbReference type="RefSeq" id="WP_274268241.1">
    <property type="nucleotide sequence ID" value="NZ_CP117880.1"/>
</dbReference>
<evidence type="ECO:0000313" key="3">
    <source>
        <dbReference type="EMBL" id="WDF69528.1"/>
    </source>
</evidence>
<dbReference type="Pfam" id="PF03724">
    <property type="entry name" value="META"/>
    <property type="match status" value="2"/>
</dbReference>
<proteinExistence type="predicted"/>
<protein>
    <submittedName>
        <fullName evidence="3">META domain-containing protein</fullName>
    </submittedName>
</protein>
<dbReference type="Gene3D" id="2.40.128.270">
    <property type="match status" value="2"/>
</dbReference>
<dbReference type="InterPro" id="IPR053147">
    <property type="entry name" value="Hsp_HslJ-like"/>
</dbReference>